<evidence type="ECO:0000259" key="5">
    <source>
        <dbReference type="PROSITE" id="PS50075"/>
    </source>
</evidence>
<dbReference type="InterPro" id="IPR023213">
    <property type="entry name" value="CAT-like_dom_sf"/>
</dbReference>
<dbReference type="FunFam" id="3.30.300.30:FF:000015">
    <property type="entry name" value="Nonribosomal peptide synthase SidD"/>
    <property type="match status" value="2"/>
</dbReference>
<organism evidence="6">
    <name type="scientific">Aspergillus sp. FM242</name>
    <dbReference type="NCBI Taxonomy" id="2741095"/>
    <lineage>
        <taxon>Eukaryota</taxon>
        <taxon>Fungi</taxon>
        <taxon>Dikarya</taxon>
        <taxon>Ascomycota</taxon>
        <taxon>Pezizomycotina</taxon>
        <taxon>Eurotiomycetes</taxon>
        <taxon>Eurotiomycetidae</taxon>
        <taxon>Eurotiales</taxon>
        <taxon>Aspergillaceae</taxon>
        <taxon>Aspergillus</taxon>
    </lineage>
</organism>
<proteinExistence type="inferred from homology"/>
<dbReference type="Gene3D" id="3.30.559.10">
    <property type="entry name" value="Chloramphenicol acetyltransferase-like domain"/>
    <property type="match status" value="2"/>
</dbReference>
<dbReference type="NCBIfam" id="TIGR01733">
    <property type="entry name" value="AA-adenyl-dom"/>
    <property type="match status" value="2"/>
</dbReference>
<dbReference type="InterPro" id="IPR036736">
    <property type="entry name" value="ACP-like_sf"/>
</dbReference>
<dbReference type="CDD" id="cd05918">
    <property type="entry name" value="A_NRPS_SidN3_like"/>
    <property type="match status" value="2"/>
</dbReference>
<dbReference type="Pfam" id="PF00550">
    <property type="entry name" value="PP-binding"/>
    <property type="match status" value="2"/>
</dbReference>
<evidence type="ECO:0000256" key="1">
    <source>
        <dbReference type="ARBA" id="ARBA00022450"/>
    </source>
</evidence>
<feature type="domain" description="Carrier" evidence="5">
    <location>
        <begin position="1712"/>
        <end position="1788"/>
    </location>
</feature>
<evidence type="ECO:0000256" key="2">
    <source>
        <dbReference type="ARBA" id="ARBA00022553"/>
    </source>
</evidence>
<dbReference type="GO" id="GO:0043041">
    <property type="term" value="P:amino acid activation for nonribosomal peptide biosynthetic process"/>
    <property type="evidence" value="ECO:0007669"/>
    <property type="project" value="TreeGrafter"/>
</dbReference>
<name>A0A6M8PRP4_9EURO</name>
<dbReference type="Gene3D" id="3.30.559.30">
    <property type="entry name" value="Nonribosomal peptide synthetase, condensation domain"/>
    <property type="match status" value="2"/>
</dbReference>
<feature type="domain" description="Carrier" evidence="5">
    <location>
        <begin position="610"/>
        <end position="686"/>
    </location>
</feature>
<dbReference type="InterPro" id="IPR042099">
    <property type="entry name" value="ANL_N_sf"/>
</dbReference>
<dbReference type="InterPro" id="IPR020845">
    <property type="entry name" value="AMP-binding_CS"/>
</dbReference>
<evidence type="ECO:0000256" key="4">
    <source>
        <dbReference type="ARBA" id="ARBA00029454"/>
    </source>
</evidence>
<sequence length="2252" mass="246875">MVSSKINGLRDTSGTPRLKLAVKTRRQSLTTHPVSVPPFQPKETSSGCTQGHLTQIAEVPKTWDVCVHDVIRERCQEAPGSPAVIAWDGAFTYGELDELSDRIASALMQAGVAPETFVPICMEKSRWTTVAVLGVMKSGAAFALLDPSYPLARLQTICQDLASDIILSCATRREACMHLANVMVVEHLSQAWYPNPQTYRPSLTVRPANALYVAFTSGSTGKPKGVVIEHKAYSSGAKAHLQQFGIDRTSRVLQFASYAFDVSVMETLSTLMTGACLCVLGDGQRTDTTLFIDTLNRLQATHALLTPSFARAVPWDGVGRHFTTLVLGGEEMRASDVVTYARRGIRLMNAYGPAECAVNATVQVGIQPGDKLNCIGHPTGSVAWVTDPDNPERLMPPGSMGELLLEGPIVGRGYLHNPEATKRAFIDPPEWLRAARTLSGEEDSYRLYRTGDLVVQERNGALSLLGRKEGQVKIRGQRVELGEIEQHIYQLLPPPTEVVVEKVTTLSDQRDSLVAFVLQRGKTDETTGKSSPLFLAPQPAVLQILGAAQSQLQERLPSYMNPSVFIPLARVPLTPSGKVDRAILRASAARLSRQELQAFAGLSSHHDDRSAATTAESTLQRLYAEVLGLPIATIGMHDSFVRLGGDSILAIRLVGAARRAGLIFTVRDVLGTKRLEEHARTAAFVSEESPFGAKGAGDGYAPFSLLGPKGEQTRAELLRLAAEQCRVATEDIEDLYPCTPLQEGMVAMSMRQPHMYVGRIVFRIPEDVDVTQIQGAWQATVDANAILRTRIIQGSQGLWQAVVARGQGLLWETTADSPAWTTEATSLATSYLGVPLVRCTLAQKEFALVIHHAVWDAWSMRLIHDEFERAFQGEFLRERPFYPFIQYLQGIEGMDEFWRNELADCEAPAFPALPSVHHQPTPTAMFQHRIENIERTSRSQTMANYLQLAWALLIAHYTDSAEAVYGMTVSGRNGPLVGIDELAGPTIATVPMRVSLQPSDSITTALEQIQARGVRMIPYEQAGLQRIARTSADAANACRFQSHLNIQVADDHADRRFSVVQGTVVSGMDLSRFSSYVLNLLVELNPDNGTVTVNTTYDPKILTAAEVERMVHQWEHLLRQICRYPTATIQELDLVGSRDWEQIQAWNAVVPLADRRCLHQLVRAQEMRHPDRLAVFAWDGQLTYQQLAALASRLARQLRLLAVGRGSFVPICLDRSRWSIVAILGVLQAGATCVLLDPQHPRQRMRDIVAGLDVHLFINAPTTATVTKGLGAIELQLSSRLTEQLWGHPGEQASNQMYNNNPNVDPEELAFVIFTSGSTGQSKGIAMPHRTISTSIRHHSAGMKIDENTRALHFSSYAFDVSIYEIFTTLAAGGCICVPSEHERTNQLADFIQRAAVNWTFLTPSAVQALQPSEVPSLTTLVLGGEAVTQENVDTWATPDRSLINGYGPAEATICAVGSIPEDGWRPGRIGHVVGGIGWVTLPSDPSRLAAVGAIGELLLEGPFLAQGYLHRPEITAASFIDPPEWRRQWTPSRLADDSETAQPHETRLYRTGDLVQYQEDGSIRYLGRRDTQVKLRGQRIDLGGVETHVGRLFPGAGDVAAEAIQLPVLSNTTLLVAFVHCREGHGTVVEEGPVPVDTIAGFRDAVDQTQSRLQSLLPSYMVPSMFVPVGRMPKTVTGKTDRRRLRQAVLSLSALDLQSYRVMTSRQAIVPVATEAERRLQEIWAQVLRLPREEIGSNDGFTVHGGDSVSAMWMVALARRTHFNFTIADVLNNQPLCDLARNTKQETALPSAATELVSPPATASTNRVPIHQITAALEQTGLSLVPAEDIAVHPTTQAQSFLIQRYPWTHWQFSFPGHVDPDLLGTACTRLVAAHSILRALFVRPSAGAAPVQIILKALDTPFHTVTTPDNIDIDDYCQTLCNAEQELDVLTTVPPARFTLVSNPLRTAQTLILRLSHAQYDGICVPKIVADLEALYNGTVPITATRFERYLDERREHKDSPLAHKFWREYLAGSSPCPVWILASSSLVSGQHASCLVSASQTLGYTALPPQVTLATVVKAAACLVLARHAGRTDIVVRQTVNGRSLALTQIDEVVGPCVNFIPFRATLDAAMTVQDYLVHTQTQHTRSLSSENVELDTIIRECTNWGPTPVSRPGFILQHQNIDMDLQLTLAGSRCVSFASSGRLRPGSEVWICSTPRPSGVEVEVIASERTLTAESAKNLAVEVVDVIRSLLDDGKRVLGSFDGMKWDD</sequence>
<dbReference type="CDD" id="cd19545">
    <property type="entry name" value="FUM14_C_NRPS-like"/>
    <property type="match status" value="1"/>
</dbReference>
<evidence type="ECO:0000256" key="3">
    <source>
        <dbReference type="ARBA" id="ARBA00022598"/>
    </source>
</evidence>
<dbReference type="PROSITE" id="PS00455">
    <property type="entry name" value="AMP_BINDING"/>
    <property type="match status" value="2"/>
</dbReference>
<dbReference type="InterPro" id="IPR006162">
    <property type="entry name" value="Ppantetheine_attach_site"/>
</dbReference>
<dbReference type="FunFam" id="3.30.559.30:FF:000003">
    <property type="entry name" value="Nonribosomal peptide synthase SidD"/>
    <property type="match status" value="1"/>
</dbReference>
<dbReference type="SUPFAM" id="SSF52777">
    <property type="entry name" value="CoA-dependent acyltransferases"/>
    <property type="match status" value="4"/>
</dbReference>
<dbReference type="InterPro" id="IPR010071">
    <property type="entry name" value="AA_adenyl_dom"/>
</dbReference>
<dbReference type="InterPro" id="IPR045851">
    <property type="entry name" value="AMP-bd_C_sf"/>
</dbReference>
<dbReference type="EMBL" id="MT457561">
    <property type="protein sequence ID" value="QKG86306.1"/>
    <property type="molecule type" value="Genomic_DNA"/>
</dbReference>
<dbReference type="Gene3D" id="3.40.50.980">
    <property type="match status" value="2"/>
</dbReference>
<dbReference type="InterPro" id="IPR009081">
    <property type="entry name" value="PP-bd_ACP"/>
</dbReference>
<dbReference type="InterPro" id="IPR001242">
    <property type="entry name" value="Condensation_dom"/>
</dbReference>
<dbReference type="PANTHER" id="PTHR45527">
    <property type="entry name" value="NONRIBOSOMAL PEPTIDE SYNTHETASE"/>
    <property type="match status" value="1"/>
</dbReference>
<keyword evidence="1" id="KW-0596">Phosphopantetheine</keyword>
<dbReference type="SUPFAM" id="SSF47336">
    <property type="entry name" value="ACP-like"/>
    <property type="match status" value="2"/>
</dbReference>
<dbReference type="Pfam" id="PF00668">
    <property type="entry name" value="Condensation"/>
    <property type="match status" value="2"/>
</dbReference>
<keyword evidence="3" id="KW-0436">Ligase</keyword>
<dbReference type="Gene3D" id="1.10.1200.10">
    <property type="entry name" value="ACP-like"/>
    <property type="match status" value="2"/>
</dbReference>
<protein>
    <submittedName>
        <fullName evidence="6">Non-ribosomal peptide synthetase</fullName>
    </submittedName>
</protein>
<dbReference type="SUPFAM" id="SSF56801">
    <property type="entry name" value="Acetyl-CoA synthetase-like"/>
    <property type="match status" value="2"/>
</dbReference>
<dbReference type="Pfam" id="PF00501">
    <property type="entry name" value="AMP-binding"/>
    <property type="match status" value="2"/>
</dbReference>
<reference evidence="6" key="1">
    <citation type="journal article" date="2020" name="Org. Lett.">
        <title>Waikikiamides A-C: Complex Diketopiperazine Dimer and Diketopiperazine-Polyketide Hybrids from a Hawaiian Marine Fungal Strain Aspergillus sp. FM242.</title>
        <authorList>
            <person name="Wang F."/>
            <person name="Sarotti A.M."/>
            <person name="Jiang G."/>
            <person name="Huguet-Tapia J.C."/>
            <person name="Zheng S.L."/>
            <person name="Wu X."/>
            <person name="Li C."/>
            <person name="Ding Y."/>
            <person name="Cao S."/>
        </authorList>
    </citation>
    <scope>NUCLEOTIDE SEQUENCE</scope>
    <source>
        <strain evidence="6">FM242</strain>
    </source>
</reference>
<dbReference type="GO" id="GO:0031177">
    <property type="term" value="F:phosphopantetheine binding"/>
    <property type="evidence" value="ECO:0007669"/>
    <property type="project" value="TreeGrafter"/>
</dbReference>
<dbReference type="InterPro" id="IPR000873">
    <property type="entry name" value="AMP-dep_synth/lig_dom"/>
</dbReference>
<accession>A0A6M8PRP4</accession>
<dbReference type="Gene3D" id="2.30.38.10">
    <property type="entry name" value="Luciferase, Domain 3"/>
    <property type="match status" value="1"/>
</dbReference>
<comment type="similarity">
    <text evidence="4">Belongs to the NRP synthetase family.</text>
</comment>
<dbReference type="FunFam" id="3.40.50.12780:FF:000014">
    <property type="entry name" value="Nonribosomal peptide synthetase 1"/>
    <property type="match status" value="2"/>
</dbReference>
<dbReference type="CDD" id="cd19542">
    <property type="entry name" value="CT_NRPS-like"/>
    <property type="match status" value="1"/>
</dbReference>
<dbReference type="PROSITE" id="PS50075">
    <property type="entry name" value="CARRIER"/>
    <property type="match status" value="2"/>
</dbReference>
<dbReference type="PROSITE" id="PS00012">
    <property type="entry name" value="PHOSPHOPANTETHEINE"/>
    <property type="match status" value="1"/>
</dbReference>
<keyword evidence="2" id="KW-0597">Phosphoprotein</keyword>
<evidence type="ECO:0000313" key="6">
    <source>
        <dbReference type="EMBL" id="QKG86306.1"/>
    </source>
</evidence>
<dbReference type="GO" id="GO:0005737">
    <property type="term" value="C:cytoplasm"/>
    <property type="evidence" value="ECO:0007669"/>
    <property type="project" value="TreeGrafter"/>
</dbReference>
<dbReference type="PANTHER" id="PTHR45527:SF3">
    <property type="entry name" value="SIDEROPHORE SYNTHETASE (EUROFUNG)"/>
    <property type="match status" value="1"/>
</dbReference>
<dbReference type="Gene3D" id="3.30.300.30">
    <property type="match status" value="2"/>
</dbReference>
<dbReference type="Gene3D" id="3.40.50.12780">
    <property type="entry name" value="N-terminal domain of ligase-like"/>
    <property type="match status" value="1"/>
</dbReference>
<dbReference type="GO" id="GO:0044550">
    <property type="term" value="P:secondary metabolite biosynthetic process"/>
    <property type="evidence" value="ECO:0007669"/>
    <property type="project" value="TreeGrafter"/>
</dbReference>
<gene>
    <name evidence="6" type="primary">NotE</name>
</gene>
<dbReference type="GO" id="GO:0016874">
    <property type="term" value="F:ligase activity"/>
    <property type="evidence" value="ECO:0007669"/>
    <property type="project" value="UniProtKB-KW"/>
</dbReference>